<name>A0A329LZ95_9BACL</name>
<evidence type="ECO:0000256" key="3">
    <source>
        <dbReference type="ARBA" id="ARBA00022475"/>
    </source>
</evidence>
<organism evidence="9 10">
    <name type="scientific">Paenibacillus contaminans</name>
    <dbReference type="NCBI Taxonomy" id="450362"/>
    <lineage>
        <taxon>Bacteria</taxon>
        <taxon>Bacillati</taxon>
        <taxon>Bacillota</taxon>
        <taxon>Bacilli</taxon>
        <taxon>Bacillales</taxon>
        <taxon>Paenibacillaceae</taxon>
        <taxon>Paenibacillus</taxon>
    </lineage>
</organism>
<sequence length="293" mass="32681">MKHRTWAEKIGDSINVLLLVVVAVIMIFPILYIFSVSFSSPKDIMTKSFILWPTNWDAGAYTYIIESPSFLRSLIYTVYITVLGTFTNLFFTSTMAYALTRPIVGQKTMVFMVLFSMLFGAGLIPSYLIVKETGLLDSIWALIIPGAISSYNLIIIRQFFYNIPQELTEAAIIDGATGLQIFRKIVLPLSKPALAAFGLFYAVGHWNNYFSAILYINDPAKWPIQAILRQIVIVNQPASALNGDKVRQLMENPPPMESVQMAAILVATLPILLVYPFLQKHFAKGVLLGSVKG</sequence>
<dbReference type="InterPro" id="IPR035906">
    <property type="entry name" value="MetI-like_sf"/>
</dbReference>
<keyword evidence="5 7" id="KW-1133">Transmembrane helix</keyword>
<keyword evidence="6 7" id="KW-0472">Membrane</keyword>
<dbReference type="EMBL" id="QMFB01000030">
    <property type="protein sequence ID" value="RAV13325.1"/>
    <property type="molecule type" value="Genomic_DNA"/>
</dbReference>
<dbReference type="CDD" id="cd06261">
    <property type="entry name" value="TM_PBP2"/>
    <property type="match status" value="1"/>
</dbReference>
<evidence type="ECO:0000259" key="8">
    <source>
        <dbReference type="PROSITE" id="PS50928"/>
    </source>
</evidence>
<reference evidence="9 10" key="1">
    <citation type="journal article" date="2009" name="Int. J. Syst. Evol. Microbiol.">
        <title>Paenibacillus contaminans sp. nov., isolated from a contaminated laboratory plate.</title>
        <authorList>
            <person name="Chou J.H."/>
            <person name="Lee J.H."/>
            <person name="Lin M.C."/>
            <person name="Chang P.S."/>
            <person name="Arun A.B."/>
            <person name="Young C.C."/>
            <person name="Chen W.M."/>
        </authorList>
    </citation>
    <scope>NUCLEOTIDE SEQUENCE [LARGE SCALE GENOMIC DNA]</scope>
    <source>
        <strain evidence="9 10">CKOBP-6</strain>
    </source>
</reference>
<dbReference type="Proteomes" id="UP000250369">
    <property type="component" value="Unassembled WGS sequence"/>
</dbReference>
<dbReference type="SUPFAM" id="SSF161098">
    <property type="entry name" value="MetI-like"/>
    <property type="match status" value="1"/>
</dbReference>
<proteinExistence type="inferred from homology"/>
<feature type="transmembrane region" description="Helical" evidence="7">
    <location>
        <begin position="12"/>
        <end position="34"/>
    </location>
</feature>
<dbReference type="GO" id="GO:0055085">
    <property type="term" value="P:transmembrane transport"/>
    <property type="evidence" value="ECO:0007669"/>
    <property type="project" value="InterPro"/>
</dbReference>
<comment type="caution">
    <text evidence="9">The sequence shown here is derived from an EMBL/GenBank/DDBJ whole genome shotgun (WGS) entry which is preliminary data.</text>
</comment>
<dbReference type="GO" id="GO:0005886">
    <property type="term" value="C:plasma membrane"/>
    <property type="evidence" value="ECO:0007669"/>
    <property type="project" value="UniProtKB-SubCell"/>
</dbReference>
<evidence type="ECO:0000256" key="6">
    <source>
        <dbReference type="ARBA" id="ARBA00023136"/>
    </source>
</evidence>
<dbReference type="PROSITE" id="PS50928">
    <property type="entry name" value="ABC_TM1"/>
    <property type="match status" value="1"/>
</dbReference>
<keyword evidence="2 7" id="KW-0813">Transport</keyword>
<protein>
    <submittedName>
        <fullName evidence="9">ABC transporter permease</fullName>
    </submittedName>
</protein>
<dbReference type="Gene3D" id="1.10.3720.10">
    <property type="entry name" value="MetI-like"/>
    <property type="match status" value="1"/>
</dbReference>
<dbReference type="OrthoDB" id="9810086at2"/>
<dbReference type="PANTHER" id="PTHR43744:SF9">
    <property type="entry name" value="POLYGALACTURONAN_RHAMNOGALACTURONAN TRANSPORT SYSTEM PERMEASE PROTEIN YTCP"/>
    <property type="match status" value="1"/>
</dbReference>
<feature type="transmembrane region" description="Helical" evidence="7">
    <location>
        <begin position="135"/>
        <end position="156"/>
    </location>
</feature>
<evidence type="ECO:0000256" key="2">
    <source>
        <dbReference type="ARBA" id="ARBA00022448"/>
    </source>
</evidence>
<evidence type="ECO:0000256" key="4">
    <source>
        <dbReference type="ARBA" id="ARBA00022692"/>
    </source>
</evidence>
<evidence type="ECO:0000256" key="1">
    <source>
        <dbReference type="ARBA" id="ARBA00004651"/>
    </source>
</evidence>
<feature type="transmembrane region" description="Helical" evidence="7">
    <location>
        <begin position="110"/>
        <end position="129"/>
    </location>
</feature>
<feature type="transmembrane region" description="Helical" evidence="7">
    <location>
        <begin position="76"/>
        <end position="98"/>
    </location>
</feature>
<keyword evidence="4 7" id="KW-0812">Transmembrane</keyword>
<comment type="subcellular location">
    <subcellularLocation>
        <location evidence="1 7">Cell membrane</location>
        <topology evidence="1 7">Multi-pass membrane protein</topology>
    </subcellularLocation>
</comment>
<feature type="domain" description="ABC transmembrane type-1" evidence="8">
    <location>
        <begin position="74"/>
        <end position="278"/>
    </location>
</feature>
<feature type="transmembrane region" description="Helical" evidence="7">
    <location>
        <begin position="259"/>
        <end position="278"/>
    </location>
</feature>
<keyword evidence="3" id="KW-1003">Cell membrane</keyword>
<dbReference type="Pfam" id="PF00528">
    <property type="entry name" value="BPD_transp_1"/>
    <property type="match status" value="1"/>
</dbReference>
<dbReference type="RefSeq" id="WP_113035389.1">
    <property type="nucleotide sequence ID" value="NZ_QMFB01000030.1"/>
</dbReference>
<evidence type="ECO:0000256" key="7">
    <source>
        <dbReference type="RuleBase" id="RU363032"/>
    </source>
</evidence>
<dbReference type="AlphaFoldDB" id="A0A329LZ95"/>
<evidence type="ECO:0000256" key="5">
    <source>
        <dbReference type="ARBA" id="ARBA00022989"/>
    </source>
</evidence>
<dbReference type="InterPro" id="IPR000515">
    <property type="entry name" value="MetI-like"/>
</dbReference>
<keyword evidence="10" id="KW-1185">Reference proteome</keyword>
<accession>A0A329LZ95</accession>
<dbReference type="PANTHER" id="PTHR43744">
    <property type="entry name" value="ABC TRANSPORTER PERMEASE PROTEIN MG189-RELATED-RELATED"/>
    <property type="match status" value="1"/>
</dbReference>
<gene>
    <name evidence="9" type="ORF">DQG23_33500</name>
</gene>
<evidence type="ECO:0000313" key="10">
    <source>
        <dbReference type="Proteomes" id="UP000250369"/>
    </source>
</evidence>
<comment type="similarity">
    <text evidence="7">Belongs to the binding-protein-dependent transport system permease family.</text>
</comment>
<evidence type="ECO:0000313" key="9">
    <source>
        <dbReference type="EMBL" id="RAV13325.1"/>
    </source>
</evidence>